<proteinExistence type="predicted"/>
<gene>
    <name evidence="2" type="ORF">HNQ41_002054</name>
</gene>
<dbReference type="EMBL" id="JACHHB010000008">
    <property type="protein sequence ID" value="MBB5173864.1"/>
    <property type="molecule type" value="Genomic_DNA"/>
</dbReference>
<dbReference type="RefSeq" id="WP_184664301.1">
    <property type="nucleotide sequence ID" value="NZ_JACHHB010000008.1"/>
</dbReference>
<evidence type="ECO:0000313" key="3">
    <source>
        <dbReference type="Proteomes" id="UP000551878"/>
    </source>
</evidence>
<protein>
    <submittedName>
        <fullName evidence="2">Uncharacterized protein</fullName>
    </submittedName>
</protein>
<keyword evidence="1" id="KW-1133">Transmembrane helix</keyword>
<reference evidence="2 3" key="1">
    <citation type="submission" date="2020-08" db="EMBL/GenBank/DDBJ databases">
        <title>Genomic Encyclopedia of Type Strains, Phase IV (KMG-IV): sequencing the most valuable type-strain genomes for metagenomic binning, comparative biology and taxonomic classification.</title>
        <authorList>
            <person name="Goeker M."/>
        </authorList>
    </citation>
    <scope>NUCLEOTIDE SEQUENCE [LARGE SCALE GENOMIC DNA]</scope>
    <source>
        <strain evidence="2 3">DSM 24696</strain>
    </source>
</reference>
<dbReference type="Proteomes" id="UP000551878">
    <property type="component" value="Unassembled WGS sequence"/>
</dbReference>
<keyword evidence="3" id="KW-1185">Reference proteome</keyword>
<organism evidence="2 3">
    <name type="scientific">Texcoconibacillus texcoconensis</name>
    <dbReference type="NCBI Taxonomy" id="1095777"/>
    <lineage>
        <taxon>Bacteria</taxon>
        <taxon>Bacillati</taxon>
        <taxon>Bacillota</taxon>
        <taxon>Bacilli</taxon>
        <taxon>Bacillales</taxon>
        <taxon>Bacillaceae</taxon>
        <taxon>Texcoconibacillus</taxon>
    </lineage>
</organism>
<feature type="transmembrane region" description="Helical" evidence="1">
    <location>
        <begin position="57"/>
        <end position="77"/>
    </location>
</feature>
<keyword evidence="1" id="KW-0472">Membrane</keyword>
<accession>A0A840QR74</accession>
<sequence>MSAEYYYNFCQQHMGQEVEITDHHGKVHVGKIEKVDRENVYLRTQAPPPTDRGYGMFFFPLAVGALVAIPLIGIAGARRRPYY</sequence>
<dbReference type="AlphaFoldDB" id="A0A840QR74"/>
<evidence type="ECO:0000313" key="2">
    <source>
        <dbReference type="EMBL" id="MBB5173864.1"/>
    </source>
</evidence>
<evidence type="ECO:0000256" key="1">
    <source>
        <dbReference type="SAM" id="Phobius"/>
    </source>
</evidence>
<keyword evidence="1" id="KW-0812">Transmembrane</keyword>
<name>A0A840QR74_9BACI</name>
<comment type="caution">
    <text evidence="2">The sequence shown here is derived from an EMBL/GenBank/DDBJ whole genome shotgun (WGS) entry which is preliminary data.</text>
</comment>